<protein>
    <submittedName>
        <fullName evidence="2">Uncharacterized protein</fullName>
    </submittedName>
</protein>
<proteinExistence type="predicted"/>
<feature type="region of interest" description="Disordered" evidence="1">
    <location>
        <begin position="1"/>
        <end position="96"/>
    </location>
</feature>
<evidence type="ECO:0000313" key="3">
    <source>
        <dbReference type="Proteomes" id="UP000253790"/>
    </source>
</evidence>
<name>A0A345NLH8_9MICO</name>
<dbReference type="AlphaFoldDB" id="A0A345NLH8"/>
<organism evidence="2 3">
    <name type="scientific">Ornithinimicrobium avium</name>
    <dbReference type="NCBI Taxonomy" id="2283195"/>
    <lineage>
        <taxon>Bacteria</taxon>
        <taxon>Bacillati</taxon>
        <taxon>Actinomycetota</taxon>
        <taxon>Actinomycetes</taxon>
        <taxon>Micrococcales</taxon>
        <taxon>Ornithinimicrobiaceae</taxon>
        <taxon>Ornithinimicrobium</taxon>
    </lineage>
</organism>
<evidence type="ECO:0000256" key="1">
    <source>
        <dbReference type="SAM" id="MobiDB-lite"/>
    </source>
</evidence>
<dbReference type="RefSeq" id="WP_114927651.1">
    <property type="nucleotide sequence ID" value="NZ_CP031229.1"/>
</dbReference>
<feature type="compositionally biased region" description="Basic and acidic residues" evidence="1">
    <location>
        <begin position="8"/>
        <end position="28"/>
    </location>
</feature>
<gene>
    <name evidence="2" type="ORF">DV701_06870</name>
</gene>
<reference evidence="2 3" key="1">
    <citation type="submission" date="2018-07" db="EMBL/GenBank/DDBJ databases">
        <title>Complete genome sequencing of Ornithinimicrobium sp. AMA3305.</title>
        <authorList>
            <person name="Bae J.-W."/>
        </authorList>
    </citation>
    <scope>NUCLEOTIDE SEQUENCE [LARGE SCALE GENOMIC DNA]</scope>
    <source>
        <strain evidence="2 3">AMA3305</strain>
    </source>
</reference>
<dbReference type="EMBL" id="CP031229">
    <property type="protein sequence ID" value="AXH95886.1"/>
    <property type="molecule type" value="Genomic_DNA"/>
</dbReference>
<feature type="compositionally biased region" description="Acidic residues" evidence="1">
    <location>
        <begin position="87"/>
        <end position="96"/>
    </location>
</feature>
<sequence>MSTQDEQPVERGTGEFRDSGLDQDHVADAFESMQAAPGGGALLEGETAETTGGEEERAGDADGGADVASGGGEGEREATTGAVGEREGEDSDADDR</sequence>
<evidence type="ECO:0000313" key="2">
    <source>
        <dbReference type="EMBL" id="AXH95886.1"/>
    </source>
</evidence>
<dbReference type="Proteomes" id="UP000253790">
    <property type="component" value="Chromosome"/>
</dbReference>
<accession>A0A345NLH8</accession>
<keyword evidence="3" id="KW-1185">Reference proteome</keyword>
<dbReference type="KEGG" id="orn:DV701_06870"/>